<keyword evidence="1 4" id="KW-0378">Hydrolase</keyword>
<organism evidence="4 5">
    <name type="scientific">Polluticaenibacter yanchengensis</name>
    <dbReference type="NCBI Taxonomy" id="3014562"/>
    <lineage>
        <taxon>Bacteria</taxon>
        <taxon>Pseudomonadati</taxon>
        <taxon>Bacteroidota</taxon>
        <taxon>Chitinophagia</taxon>
        <taxon>Chitinophagales</taxon>
        <taxon>Chitinophagaceae</taxon>
        <taxon>Polluticaenibacter</taxon>
    </lineage>
</organism>
<dbReference type="InterPro" id="IPR050300">
    <property type="entry name" value="GDXG_lipolytic_enzyme"/>
</dbReference>
<protein>
    <submittedName>
        <fullName evidence="4">Alpha/beta hydrolase</fullName>
    </submittedName>
</protein>
<evidence type="ECO:0000313" key="5">
    <source>
        <dbReference type="Proteomes" id="UP001210231"/>
    </source>
</evidence>
<evidence type="ECO:0000313" key="4">
    <source>
        <dbReference type="EMBL" id="MDA3613181.1"/>
    </source>
</evidence>
<evidence type="ECO:0000256" key="1">
    <source>
        <dbReference type="ARBA" id="ARBA00022801"/>
    </source>
</evidence>
<accession>A0ABT4UE99</accession>
<dbReference type="PANTHER" id="PTHR48081:SF6">
    <property type="entry name" value="PEPTIDASE S9 PROLYL OLIGOPEPTIDASE CATALYTIC DOMAIN-CONTAINING PROTEIN"/>
    <property type="match status" value="1"/>
</dbReference>
<evidence type="ECO:0000259" key="3">
    <source>
        <dbReference type="Pfam" id="PF20434"/>
    </source>
</evidence>
<dbReference type="PANTHER" id="PTHR48081">
    <property type="entry name" value="AB HYDROLASE SUPERFAMILY PROTEIN C4A8.06C"/>
    <property type="match status" value="1"/>
</dbReference>
<dbReference type="SUPFAM" id="SSF53474">
    <property type="entry name" value="alpha/beta-Hydrolases"/>
    <property type="match status" value="1"/>
</dbReference>
<feature type="domain" description="BD-FAE-like" evidence="3">
    <location>
        <begin position="57"/>
        <end position="255"/>
    </location>
</feature>
<proteinExistence type="predicted"/>
<reference evidence="4 5" key="1">
    <citation type="submission" date="2022-12" db="EMBL/GenBank/DDBJ databases">
        <title>Chitinophagaceae gen. sp. nov., a new member of the family Chitinophagaceae, isolated from soil in a chemical factory.</title>
        <authorList>
            <person name="Ke Z."/>
        </authorList>
    </citation>
    <scope>NUCLEOTIDE SEQUENCE [LARGE SCALE GENOMIC DNA]</scope>
    <source>
        <strain evidence="4 5">LY-5</strain>
    </source>
</reference>
<dbReference type="Pfam" id="PF20434">
    <property type="entry name" value="BD-FAE"/>
    <property type="match status" value="1"/>
</dbReference>
<name>A0ABT4UE99_9BACT</name>
<dbReference type="Proteomes" id="UP001210231">
    <property type="component" value="Unassembled WGS sequence"/>
</dbReference>
<feature type="signal peptide" evidence="2">
    <location>
        <begin position="1"/>
        <end position="18"/>
    </location>
</feature>
<evidence type="ECO:0000256" key="2">
    <source>
        <dbReference type="SAM" id="SignalP"/>
    </source>
</evidence>
<dbReference type="InterPro" id="IPR029058">
    <property type="entry name" value="AB_hydrolase_fold"/>
</dbReference>
<dbReference type="EMBL" id="JAQGEF010000001">
    <property type="protein sequence ID" value="MDA3613181.1"/>
    <property type="molecule type" value="Genomic_DNA"/>
</dbReference>
<comment type="caution">
    <text evidence="4">The sequence shown here is derived from an EMBL/GenBank/DDBJ whole genome shotgun (WGS) entry which is preliminary data.</text>
</comment>
<keyword evidence="5" id="KW-1185">Reference proteome</keyword>
<gene>
    <name evidence="4" type="ORF">O3P16_00015</name>
</gene>
<dbReference type="RefSeq" id="WP_407029515.1">
    <property type="nucleotide sequence ID" value="NZ_JAQGEF010000001.1"/>
</dbReference>
<keyword evidence="2" id="KW-0732">Signal</keyword>
<dbReference type="GO" id="GO:0016787">
    <property type="term" value="F:hydrolase activity"/>
    <property type="evidence" value="ECO:0007669"/>
    <property type="project" value="UniProtKB-KW"/>
</dbReference>
<dbReference type="Gene3D" id="3.40.50.1820">
    <property type="entry name" value="alpha/beta hydrolase"/>
    <property type="match status" value="1"/>
</dbReference>
<feature type="chain" id="PRO_5046625929" evidence="2">
    <location>
        <begin position="19"/>
        <end position="304"/>
    </location>
</feature>
<sequence>MKLISFLVLLAISNLAFAQDFLPLWPKGKMPNSKGLPIKDSIANERIYQVGTPGMYVYLPSIQENNGAAVVICPGGGYSRLAYMISGIQLAKWFNTLGISAFVLNYRLPHSPDLVAREYGPLMDAQRAMKLIRANAVKWQIDTARVGILGSSAGGHLAALASNYSKDLTAIKDSIDNRSYLPDFTILISPVIDLGVYAHKGSRTNLLGDQPSDSLVKQFSVQNLVTGKTPVTFIVGAMDDKVVVPMNSLLYYQALLLHNVSGSYHVFPQGAHAIALRNNPGSTNLWTNLCEEWMKEMKIIRPLK</sequence>
<dbReference type="InterPro" id="IPR049492">
    <property type="entry name" value="BD-FAE-like_dom"/>
</dbReference>